<dbReference type="Gene3D" id="3.40.50.410">
    <property type="entry name" value="von Willebrand factor, type A domain"/>
    <property type="match status" value="1"/>
</dbReference>
<dbReference type="InterPro" id="IPR036465">
    <property type="entry name" value="vWFA_dom_sf"/>
</dbReference>
<dbReference type="InterPro" id="IPR002035">
    <property type="entry name" value="VWF_A"/>
</dbReference>
<dbReference type="InterPro" id="IPR028087">
    <property type="entry name" value="Tad_N"/>
</dbReference>
<dbReference type="PROSITE" id="PS50234">
    <property type="entry name" value="VWFA"/>
    <property type="match status" value="1"/>
</dbReference>
<dbReference type="AlphaFoldDB" id="A0A368NRN4"/>
<sequence length="459" mass="48472">MRIVKPRSCCRKHDRCFRFTQEMTSAGSTSRMDMMVISALRPRLRACRLLASKVRRSAALAIPLLRHTGGNFGMMTAVLLPVSIGVAGLAMDATETVQSRSALQSSVDAAALAAASAMSNGMSEADAIALAKSFLASQLANTMARDEDTSLVDQITQLEPDISVKTTQVNSSSTSYDVELTGSYTMTMNPLSRVLGWETVTLKAYGKAQAATTASESPLSMYLVLDRSGSMNDETTTTYTGTCTTTTTSGYGRNKKTTTTSYSCTKNYTKIESLKLAVADLAAQLKKADPNSEYVRTGADSYNASADTAQAMSWGTANVVTYVNALSATGGTDARGALSAAYSALQTSNKTEITAHNVSSVSKIGRYIVFMTDGEMTGNSSSWSSSIDSAVRSQCTSIKADGIQIYTVAFMAPANGKSLLSACASDASHYYEATDAASLVAAFGEIGKKATSTSTRLMN</sequence>
<evidence type="ECO:0000259" key="1">
    <source>
        <dbReference type="PROSITE" id="PS50234"/>
    </source>
</evidence>
<dbReference type="SUPFAM" id="SSF53300">
    <property type="entry name" value="vWA-like"/>
    <property type="match status" value="1"/>
</dbReference>
<evidence type="ECO:0000313" key="3">
    <source>
        <dbReference type="Proteomes" id="UP000436911"/>
    </source>
</evidence>
<dbReference type="Pfam" id="PF00092">
    <property type="entry name" value="VWA"/>
    <property type="match status" value="1"/>
</dbReference>
<dbReference type="EMBL" id="QUSG01000013">
    <property type="protein sequence ID" value="KAA3524990.1"/>
    <property type="molecule type" value="Genomic_DNA"/>
</dbReference>
<proteinExistence type="predicted"/>
<dbReference type="Proteomes" id="UP000436911">
    <property type="component" value="Unassembled WGS sequence"/>
</dbReference>
<dbReference type="Pfam" id="PF13400">
    <property type="entry name" value="Tad"/>
    <property type="match status" value="1"/>
</dbReference>
<organism evidence="2 3">
    <name type="scientific">Agrobacterium vitis</name>
    <name type="common">Rhizobium vitis</name>
    <dbReference type="NCBI Taxonomy" id="373"/>
    <lineage>
        <taxon>Bacteria</taxon>
        <taxon>Pseudomonadati</taxon>
        <taxon>Pseudomonadota</taxon>
        <taxon>Alphaproteobacteria</taxon>
        <taxon>Hyphomicrobiales</taxon>
        <taxon>Rhizobiaceae</taxon>
        <taxon>Rhizobium/Agrobacterium group</taxon>
        <taxon>Agrobacterium</taxon>
    </lineage>
</organism>
<evidence type="ECO:0000313" key="2">
    <source>
        <dbReference type="EMBL" id="KAA3524990.1"/>
    </source>
</evidence>
<reference evidence="2 3" key="1">
    <citation type="submission" date="2018-08" db="EMBL/GenBank/DDBJ databases">
        <title>Genome sequencing of Agrobacterium vitis strain ICMP 10754.</title>
        <authorList>
            <person name="Visnovsky S.B."/>
            <person name="Pitman A.R."/>
        </authorList>
    </citation>
    <scope>NUCLEOTIDE SEQUENCE [LARGE SCALE GENOMIC DNA]</scope>
    <source>
        <strain evidence="2 3">ICMP 10754</strain>
    </source>
</reference>
<comment type="caution">
    <text evidence="2">The sequence shown here is derived from an EMBL/GenBank/DDBJ whole genome shotgun (WGS) entry which is preliminary data.</text>
</comment>
<protein>
    <submittedName>
        <fullName evidence="2">VWA domain-containing protein</fullName>
    </submittedName>
</protein>
<feature type="domain" description="VWFA" evidence="1">
    <location>
        <begin position="220"/>
        <end position="446"/>
    </location>
</feature>
<name>A0A368NRN4_AGRVI</name>
<accession>A0A368NRN4</accession>
<gene>
    <name evidence="2" type="ORF">DXT89_18895</name>
</gene>